<evidence type="ECO:0000256" key="5">
    <source>
        <dbReference type="SAM" id="Phobius"/>
    </source>
</evidence>
<evidence type="ECO:0000256" key="3">
    <source>
        <dbReference type="ARBA" id="ARBA00023002"/>
    </source>
</evidence>
<dbReference type="GO" id="GO:0006631">
    <property type="term" value="P:fatty acid metabolic process"/>
    <property type="evidence" value="ECO:0007669"/>
    <property type="project" value="InterPro"/>
</dbReference>
<dbReference type="AlphaFoldDB" id="A0A7W7QIQ6"/>
<dbReference type="PANTHER" id="PTHR48075:SF5">
    <property type="entry name" value="3-HYDROXYBUTYRYL-COA DEHYDROGENASE"/>
    <property type="match status" value="1"/>
</dbReference>
<evidence type="ECO:0000256" key="4">
    <source>
        <dbReference type="SAM" id="MobiDB-lite"/>
    </source>
</evidence>
<proteinExistence type="inferred from homology"/>
<evidence type="ECO:0000256" key="2">
    <source>
        <dbReference type="ARBA" id="ARBA00009463"/>
    </source>
</evidence>
<feature type="domain" description="3-hydroxyacyl-CoA dehydrogenase C-terminal" evidence="6">
    <location>
        <begin position="187"/>
        <end position="250"/>
    </location>
</feature>
<dbReference type="Gene3D" id="3.40.50.720">
    <property type="entry name" value="NAD(P)-binding Rossmann-like Domain"/>
    <property type="match status" value="1"/>
</dbReference>
<dbReference type="InterPro" id="IPR013328">
    <property type="entry name" value="6PGD_dom2"/>
</dbReference>
<feature type="region of interest" description="Disordered" evidence="4">
    <location>
        <begin position="314"/>
        <end position="334"/>
    </location>
</feature>
<protein>
    <submittedName>
        <fullName evidence="8">Ketoreductase RED1</fullName>
        <ecNumber evidence="8">1.1.1.-</ecNumber>
    </submittedName>
</protein>
<evidence type="ECO:0000256" key="1">
    <source>
        <dbReference type="ARBA" id="ARBA00005086"/>
    </source>
</evidence>
<dbReference type="RefSeq" id="WP_184712960.1">
    <property type="nucleotide sequence ID" value="NZ_JACHJP010000001.1"/>
</dbReference>
<keyword evidence="5" id="KW-0812">Transmembrane</keyword>
<dbReference type="GO" id="GO:0016616">
    <property type="term" value="F:oxidoreductase activity, acting on the CH-OH group of donors, NAD or NADP as acceptor"/>
    <property type="evidence" value="ECO:0007669"/>
    <property type="project" value="InterPro"/>
</dbReference>
<feature type="domain" description="3-hydroxyacyl-CoA dehydrogenase NAD binding" evidence="7">
    <location>
        <begin position="8"/>
        <end position="180"/>
    </location>
</feature>
<keyword evidence="9" id="KW-1185">Reference proteome</keyword>
<keyword evidence="5" id="KW-0472">Membrane</keyword>
<sequence length="334" mass="35587">MGTRPDAVTVIGAGTIGLGWITLFAAHGLSVTVNSRRPDARRVVEEGLRIFAPTLPGGGRDPEELLAGLRFEPDVARAVAGADVVQENAPEDPALKRELFGVVARSAPPGALLLSSTSTLVPDDFGAEVPDQGRLVVGHPFNPPHVVPLVEVVGGTRTTPEAIEETIAFYRSVGKVPIALRRPVPRFVANRLQTALLQESIHLVREGVVTMEELDSVVVNSIGLRWATVGPFQAFHLGGGEGGLRRWLGHLGRGLEASWRELGRPELTEETIELLSSEAERVYGTGNYPKLSTERDIRQNAILEALARIENGNNGQLNGVAPAGGHRGAAAEHG</sequence>
<keyword evidence="3 8" id="KW-0560">Oxidoreductase</keyword>
<dbReference type="InterPro" id="IPR006108">
    <property type="entry name" value="3HC_DH_C"/>
</dbReference>
<dbReference type="SUPFAM" id="SSF48179">
    <property type="entry name" value="6-phosphogluconate dehydrogenase C-terminal domain-like"/>
    <property type="match status" value="1"/>
</dbReference>
<dbReference type="Pfam" id="PF00725">
    <property type="entry name" value="3HCDH"/>
    <property type="match status" value="1"/>
</dbReference>
<evidence type="ECO:0000313" key="9">
    <source>
        <dbReference type="Proteomes" id="UP000552644"/>
    </source>
</evidence>
<dbReference type="PANTHER" id="PTHR48075">
    <property type="entry name" value="3-HYDROXYACYL-COA DEHYDROGENASE FAMILY PROTEIN"/>
    <property type="match status" value="1"/>
</dbReference>
<feature type="transmembrane region" description="Helical" evidence="5">
    <location>
        <begin position="7"/>
        <end position="29"/>
    </location>
</feature>
<name>A0A7W7QIQ6_9ACTN</name>
<accession>A0A7W7QIQ6</accession>
<comment type="caution">
    <text evidence="8">The sequence shown here is derived from an EMBL/GenBank/DDBJ whole genome shotgun (WGS) entry which is preliminary data.</text>
</comment>
<dbReference type="Gene3D" id="1.10.1040.10">
    <property type="entry name" value="N-(1-d-carboxylethyl)-l-norvaline Dehydrogenase, domain 2"/>
    <property type="match status" value="1"/>
</dbReference>
<dbReference type="EMBL" id="JACHJP010000001">
    <property type="protein sequence ID" value="MBB4914283.1"/>
    <property type="molecule type" value="Genomic_DNA"/>
</dbReference>
<dbReference type="EC" id="1.1.1.-" evidence="8"/>
<keyword evidence="5" id="KW-1133">Transmembrane helix</keyword>
<evidence type="ECO:0000259" key="7">
    <source>
        <dbReference type="Pfam" id="PF02737"/>
    </source>
</evidence>
<dbReference type="InterPro" id="IPR006176">
    <property type="entry name" value="3-OHacyl-CoA_DH_NAD-bd"/>
</dbReference>
<reference evidence="8 9" key="1">
    <citation type="submission" date="2020-08" db="EMBL/GenBank/DDBJ databases">
        <title>Genomic Encyclopedia of Type Strains, Phase III (KMG-III): the genomes of soil and plant-associated and newly described type strains.</title>
        <authorList>
            <person name="Whitman W."/>
        </authorList>
    </citation>
    <scope>NUCLEOTIDE SEQUENCE [LARGE SCALE GENOMIC DNA]</scope>
    <source>
        <strain evidence="8 9">CECT 8840</strain>
    </source>
</reference>
<dbReference type="Pfam" id="PF02737">
    <property type="entry name" value="3HCDH_N"/>
    <property type="match status" value="1"/>
</dbReference>
<dbReference type="InterPro" id="IPR008927">
    <property type="entry name" value="6-PGluconate_DH-like_C_sf"/>
</dbReference>
<comment type="pathway">
    <text evidence="1">Lipid metabolism; butanoate metabolism.</text>
</comment>
<dbReference type="GO" id="GO:0070403">
    <property type="term" value="F:NAD+ binding"/>
    <property type="evidence" value="ECO:0007669"/>
    <property type="project" value="InterPro"/>
</dbReference>
<dbReference type="Proteomes" id="UP000552644">
    <property type="component" value="Unassembled WGS sequence"/>
</dbReference>
<evidence type="ECO:0000259" key="6">
    <source>
        <dbReference type="Pfam" id="PF00725"/>
    </source>
</evidence>
<evidence type="ECO:0000313" key="8">
    <source>
        <dbReference type="EMBL" id="MBB4914283.1"/>
    </source>
</evidence>
<gene>
    <name evidence="8" type="ORF">FHS44_001355</name>
</gene>
<dbReference type="SUPFAM" id="SSF51735">
    <property type="entry name" value="NAD(P)-binding Rossmann-fold domains"/>
    <property type="match status" value="1"/>
</dbReference>
<dbReference type="InterPro" id="IPR036291">
    <property type="entry name" value="NAD(P)-bd_dom_sf"/>
</dbReference>
<comment type="similarity">
    <text evidence="2">Belongs to the 3-hydroxyacyl-CoA dehydrogenase family.</text>
</comment>
<organism evidence="8 9">
    <name type="scientific">Streptosporangium saharense</name>
    <dbReference type="NCBI Taxonomy" id="1706840"/>
    <lineage>
        <taxon>Bacteria</taxon>
        <taxon>Bacillati</taxon>
        <taxon>Actinomycetota</taxon>
        <taxon>Actinomycetes</taxon>
        <taxon>Streptosporangiales</taxon>
        <taxon>Streptosporangiaceae</taxon>
        <taxon>Streptosporangium</taxon>
    </lineage>
</organism>